<keyword evidence="7" id="KW-0788">Thiol protease</keyword>
<feature type="domain" description="USP" evidence="9">
    <location>
        <begin position="128"/>
        <end position="601"/>
    </location>
</feature>
<evidence type="ECO:0000256" key="5">
    <source>
        <dbReference type="ARBA" id="ARBA00022786"/>
    </source>
</evidence>
<evidence type="ECO:0000256" key="8">
    <source>
        <dbReference type="SAM" id="MobiDB-lite"/>
    </source>
</evidence>
<dbReference type="EC" id="3.4.19.12" evidence="3"/>
<dbReference type="InterPro" id="IPR038765">
    <property type="entry name" value="Papain-like_cys_pep_sf"/>
</dbReference>
<evidence type="ECO:0000256" key="2">
    <source>
        <dbReference type="ARBA" id="ARBA00009085"/>
    </source>
</evidence>
<comment type="caution">
    <text evidence="10">The sequence shown here is derived from an EMBL/GenBank/DDBJ whole genome shotgun (WGS) entry which is preliminary data.</text>
</comment>
<dbReference type="SUPFAM" id="SSF54001">
    <property type="entry name" value="Cysteine proteinases"/>
    <property type="match status" value="1"/>
</dbReference>
<dbReference type="InterPro" id="IPR050164">
    <property type="entry name" value="Peptidase_C19"/>
</dbReference>
<evidence type="ECO:0000256" key="4">
    <source>
        <dbReference type="ARBA" id="ARBA00022670"/>
    </source>
</evidence>
<reference evidence="10" key="1">
    <citation type="journal article" date="2020" name="bioRxiv">
        <title>Whole genome comparisons of ergot fungi reveals the divergence and evolution of species within the genus Claviceps are the result of varying mechanisms driving genome evolution and host range expansion.</title>
        <authorList>
            <person name="Wyka S.A."/>
            <person name="Mondo S.J."/>
            <person name="Liu M."/>
            <person name="Dettman J."/>
            <person name="Nalam V."/>
            <person name="Broders K.D."/>
        </authorList>
    </citation>
    <scope>NUCLEOTIDE SEQUENCE</scope>
    <source>
        <strain evidence="10">CCC 489</strain>
    </source>
</reference>
<dbReference type="InterPro" id="IPR001394">
    <property type="entry name" value="Peptidase_C19_UCH"/>
</dbReference>
<keyword evidence="5" id="KW-0833">Ubl conjugation pathway</keyword>
<feature type="region of interest" description="Disordered" evidence="8">
    <location>
        <begin position="639"/>
        <end position="667"/>
    </location>
</feature>
<feature type="region of interest" description="Disordered" evidence="8">
    <location>
        <begin position="1"/>
        <end position="31"/>
    </location>
</feature>
<evidence type="ECO:0000313" key="11">
    <source>
        <dbReference type="Proteomes" id="UP000811619"/>
    </source>
</evidence>
<dbReference type="PANTHER" id="PTHR24006:SF722">
    <property type="entry name" value="UBIQUITIN CARBOXYL-TERMINAL HYDROLASE 48"/>
    <property type="match status" value="1"/>
</dbReference>
<dbReference type="GO" id="GO:0006508">
    <property type="term" value="P:proteolysis"/>
    <property type="evidence" value="ECO:0007669"/>
    <property type="project" value="UniProtKB-KW"/>
</dbReference>
<feature type="compositionally biased region" description="Basic and acidic residues" evidence="8">
    <location>
        <begin position="825"/>
        <end position="842"/>
    </location>
</feature>
<dbReference type="OrthoDB" id="6287070at2759"/>
<evidence type="ECO:0000313" key="10">
    <source>
        <dbReference type="EMBL" id="KAG5928018.1"/>
    </source>
</evidence>
<keyword evidence="6" id="KW-0378">Hydrolase</keyword>
<organism evidence="10 11">
    <name type="scientific">Claviceps africana</name>
    <dbReference type="NCBI Taxonomy" id="83212"/>
    <lineage>
        <taxon>Eukaryota</taxon>
        <taxon>Fungi</taxon>
        <taxon>Dikarya</taxon>
        <taxon>Ascomycota</taxon>
        <taxon>Pezizomycotina</taxon>
        <taxon>Sordariomycetes</taxon>
        <taxon>Hypocreomycetidae</taxon>
        <taxon>Hypocreales</taxon>
        <taxon>Clavicipitaceae</taxon>
        <taxon>Claviceps</taxon>
    </lineage>
</organism>
<dbReference type="AlphaFoldDB" id="A0A8K0J9J0"/>
<comment type="similarity">
    <text evidence="2">Belongs to the peptidase C19 family.</text>
</comment>
<keyword evidence="11" id="KW-1185">Reference proteome</keyword>
<feature type="compositionally biased region" description="Basic and acidic residues" evidence="8">
    <location>
        <begin position="1"/>
        <end position="16"/>
    </location>
</feature>
<dbReference type="GO" id="GO:0016579">
    <property type="term" value="P:protein deubiquitination"/>
    <property type="evidence" value="ECO:0007669"/>
    <property type="project" value="InterPro"/>
</dbReference>
<dbReference type="GO" id="GO:0004843">
    <property type="term" value="F:cysteine-type deubiquitinase activity"/>
    <property type="evidence" value="ECO:0007669"/>
    <property type="project" value="UniProtKB-EC"/>
</dbReference>
<feature type="region of interest" description="Disordered" evidence="8">
    <location>
        <begin position="286"/>
        <end position="306"/>
    </location>
</feature>
<keyword evidence="4" id="KW-0645">Protease</keyword>
<evidence type="ECO:0000256" key="6">
    <source>
        <dbReference type="ARBA" id="ARBA00022801"/>
    </source>
</evidence>
<dbReference type="GO" id="GO:0005829">
    <property type="term" value="C:cytosol"/>
    <property type="evidence" value="ECO:0007669"/>
    <property type="project" value="TreeGrafter"/>
</dbReference>
<dbReference type="Pfam" id="PF00443">
    <property type="entry name" value="UCH"/>
    <property type="match status" value="1"/>
</dbReference>
<feature type="region of interest" description="Disordered" evidence="8">
    <location>
        <begin position="729"/>
        <end position="748"/>
    </location>
</feature>
<sequence>MKEFPRKLLNLRDKNATPRRSKSVSPDHKDKVRPLSVEAIRALFKKDVTKHLLKSDIERLEPDHVKIGQVQSRLETLDVTNIADEYIKDVMLSNIGDGDVQKTVDFIVSERKAASGLIVPYNPMIRMLGAENRGNVTCYLDSLLFAMFSKLDAFECMLKTDFAIEDPRLKLVILLRVWVNLLRSGNLIRTDFDAMADCGWPDARLLEQQDTSEAFAFLTETLQLPLLSLQVDLFHQGKKDKDDHKVVYERLLNLAVPPDPEGRGLKLEDCLEEYFNARVDVLRDHEESKKGSFDDKGPGDASSFPFRNQNTIRLVRTEEGGSSSLVSSPVDLTLTPSQPCLGESPDRDIIESPGFKNTEQINLLDASSGANKLDNALSPPKRPSARHRSTSLIQRVVVDELGRPTGTEDSDMAKGAKREGSTIVKAVTIPAWQFFRLIPWHALAPTEPQSDSEVALKFDQRPVVGICLKRYAMDESGQPQRYNTFIDIPDSLRLPQFMFSGGPELDEELNGLSTEYKLVLQSAVCHRGDSLHSGHYIAFARVAPKLLTGNRRHDFDPPPDYEEAQWLKFDDLQAENRVTYVEDIKQALRSEMPYLLFYQIVPIVDMVRCSMDSREHDPPTYLESKNSIDLSHNDHSWSPFRFDPNHQRDDSQGLGAGLHSKPPSIRLSADFDKSARGSIWSTSHTGSLLSDSRRESMANTESPVVTPGANSPVLAPADEPSASRLSRAASRFTLGRQSRTPSQSGERRISFTMTRFGGLMKPSREVLAEPSLANTLQVSAATSTGSISDALVTRPNSPAEGEKPLNASPQVKDKEKQHKHRGKAKDKERADKHKGSQDEQPERQCMLI</sequence>
<comment type="catalytic activity">
    <reaction evidence="1">
        <text>Thiol-dependent hydrolysis of ester, thioester, amide, peptide and isopeptide bonds formed by the C-terminal Gly of ubiquitin (a 76-residue protein attached to proteins as an intracellular targeting signal).</text>
        <dbReference type="EC" id="3.4.19.12"/>
    </reaction>
</comment>
<dbReference type="Gene3D" id="3.90.70.10">
    <property type="entry name" value="Cysteine proteinases"/>
    <property type="match status" value="2"/>
</dbReference>
<evidence type="ECO:0000256" key="1">
    <source>
        <dbReference type="ARBA" id="ARBA00000707"/>
    </source>
</evidence>
<evidence type="ECO:0000256" key="7">
    <source>
        <dbReference type="ARBA" id="ARBA00022807"/>
    </source>
</evidence>
<feature type="compositionally biased region" description="Polar residues" evidence="8">
    <location>
        <begin position="735"/>
        <end position="744"/>
    </location>
</feature>
<dbReference type="PROSITE" id="PS50235">
    <property type="entry name" value="USP_3"/>
    <property type="match status" value="1"/>
</dbReference>
<dbReference type="PANTHER" id="PTHR24006">
    <property type="entry name" value="UBIQUITIN CARBOXYL-TERMINAL HYDROLASE"/>
    <property type="match status" value="1"/>
</dbReference>
<dbReference type="GO" id="GO:0005634">
    <property type="term" value="C:nucleus"/>
    <property type="evidence" value="ECO:0007669"/>
    <property type="project" value="UniProtKB-SubCell"/>
</dbReference>
<feature type="region of interest" description="Disordered" evidence="8">
    <location>
        <begin position="787"/>
        <end position="848"/>
    </location>
</feature>
<proteinExistence type="inferred from homology"/>
<feature type="compositionally biased region" description="Basic and acidic residues" evidence="8">
    <location>
        <begin position="286"/>
        <end position="298"/>
    </location>
</feature>
<dbReference type="InterPro" id="IPR028889">
    <property type="entry name" value="USP"/>
</dbReference>
<feature type="region of interest" description="Disordered" evidence="8">
    <location>
        <begin position="682"/>
        <end position="724"/>
    </location>
</feature>
<accession>A0A8K0J9J0</accession>
<name>A0A8K0J9J0_9HYPO</name>
<evidence type="ECO:0000256" key="3">
    <source>
        <dbReference type="ARBA" id="ARBA00012759"/>
    </source>
</evidence>
<dbReference type="EMBL" id="SRPY01000142">
    <property type="protein sequence ID" value="KAG5928018.1"/>
    <property type="molecule type" value="Genomic_DNA"/>
</dbReference>
<dbReference type="Proteomes" id="UP000811619">
    <property type="component" value="Unassembled WGS sequence"/>
</dbReference>
<evidence type="ECO:0000259" key="9">
    <source>
        <dbReference type="PROSITE" id="PS50235"/>
    </source>
</evidence>
<gene>
    <name evidence="10" type="ORF">E4U42_001400</name>
</gene>
<protein>
    <recommendedName>
        <fullName evidence="3">ubiquitinyl hydrolase 1</fullName>
        <ecNumber evidence="3">3.4.19.12</ecNumber>
    </recommendedName>
</protein>